<dbReference type="Gene3D" id="1.10.30.10">
    <property type="entry name" value="High mobility group box domain"/>
    <property type="match status" value="1"/>
</dbReference>
<feature type="domain" description="HMG box" evidence="4">
    <location>
        <begin position="1"/>
        <end position="33"/>
    </location>
</feature>
<evidence type="ECO:0000313" key="5">
    <source>
        <dbReference type="EMBL" id="GFG35655.1"/>
    </source>
</evidence>
<keyword evidence="2" id="KW-0539">Nucleus</keyword>
<dbReference type="PROSITE" id="PS50118">
    <property type="entry name" value="HMG_BOX_2"/>
    <property type="match status" value="1"/>
</dbReference>
<comment type="caution">
    <text evidence="5">The sequence shown here is derived from an EMBL/GenBank/DDBJ whole genome shotgun (WGS) entry which is preliminary data.</text>
</comment>
<evidence type="ECO:0000259" key="4">
    <source>
        <dbReference type="PROSITE" id="PS50118"/>
    </source>
</evidence>
<dbReference type="SUPFAM" id="SSF47095">
    <property type="entry name" value="HMG-box"/>
    <property type="match status" value="1"/>
</dbReference>
<protein>
    <recommendedName>
        <fullName evidence="4">HMG box domain-containing protein</fullName>
    </recommendedName>
</protein>
<dbReference type="PANTHER" id="PTHR10270">
    <property type="entry name" value="SOX TRANSCRIPTION FACTOR"/>
    <property type="match status" value="1"/>
</dbReference>
<dbReference type="InterPro" id="IPR050140">
    <property type="entry name" value="SRY-related_HMG-box_TF-like"/>
</dbReference>
<dbReference type="InterPro" id="IPR036910">
    <property type="entry name" value="HMG_box_dom_sf"/>
</dbReference>
<accession>A0A6L2PYU1</accession>
<dbReference type="GO" id="GO:0005634">
    <property type="term" value="C:nucleus"/>
    <property type="evidence" value="ECO:0007669"/>
    <property type="project" value="UniProtKB-UniRule"/>
</dbReference>
<feature type="non-terminal residue" evidence="5">
    <location>
        <position position="1"/>
    </location>
</feature>
<gene>
    <name evidence="5" type="ORF">Cfor_00037</name>
</gene>
<feature type="compositionally biased region" description="Low complexity" evidence="3">
    <location>
        <begin position="397"/>
        <end position="408"/>
    </location>
</feature>
<evidence type="ECO:0000313" key="6">
    <source>
        <dbReference type="Proteomes" id="UP000502823"/>
    </source>
</evidence>
<dbReference type="Pfam" id="PF00505">
    <property type="entry name" value="HMG_box"/>
    <property type="match status" value="1"/>
</dbReference>
<proteinExistence type="predicted"/>
<dbReference type="PANTHER" id="PTHR10270:SF317">
    <property type="entry name" value="TRANSCRIPTION FACTOR SOX-15-RELATED"/>
    <property type="match status" value="1"/>
</dbReference>
<feature type="compositionally biased region" description="Low complexity" evidence="3">
    <location>
        <begin position="179"/>
        <end position="208"/>
    </location>
</feature>
<feature type="compositionally biased region" description="Low complexity" evidence="3">
    <location>
        <begin position="54"/>
        <end position="76"/>
    </location>
</feature>
<feature type="region of interest" description="Disordered" evidence="3">
    <location>
        <begin position="1"/>
        <end position="104"/>
    </location>
</feature>
<feature type="DNA-binding region" description="HMG box" evidence="2">
    <location>
        <begin position="1"/>
        <end position="33"/>
    </location>
</feature>
<feature type="region of interest" description="Disordered" evidence="3">
    <location>
        <begin position="153"/>
        <end position="224"/>
    </location>
</feature>
<reference evidence="6" key="1">
    <citation type="submission" date="2020-01" db="EMBL/GenBank/DDBJ databases">
        <title>Draft genome sequence of the Termite Coptotermes fromosanus.</title>
        <authorList>
            <person name="Itakura S."/>
            <person name="Yosikawa Y."/>
            <person name="Umezawa K."/>
        </authorList>
    </citation>
    <scope>NUCLEOTIDE SEQUENCE [LARGE SCALE GENOMIC DNA]</scope>
</reference>
<dbReference type="InterPro" id="IPR009071">
    <property type="entry name" value="HMG_box_dom"/>
</dbReference>
<keyword evidence="1 2" id="KW-0238">DNA-binding</keyword>
<feature type="compositionally biased region" description="Basic residues" evidence="3">
    <location>
        <begin position="32"/>
        <end position="44"/>
    </location>
</feature>
<organism evidence="5 6">
    <name type="scientific">Coptotermes formosanus</name>
    <name type="common">Formosan subterranean termite</name>
    <dbReference type="NCBI Taxonomy" id="36987"/>
    <lineage>
        <taxon>Eukaryota</taxon>
        <taxon>Metazoa</taxon>
        <taxon>Ecdysozoa</taxon>
        <taxon>Arthropoda</taxon>
        <taxon>Hexapoda</taxon>
        <taxon>Insecta</taxon>
        <taxon>Pterygota</taxon>
        <taxon>Neoptera</taxon>
        <taxon>Polyneoptera</taxon>
        <taxon>Dictyoptera</taxon>
        <taxon>Blattodea</taxon>
        <taxon>Blattoidea</taxon>
        <taxon>Termitoidae</taxon>
        <taxon>Rhinotermitidae</taxon>
        <taxon>Coptotermes</taxon>
    </lineage>
</organism>
<feature type="compositionally biased region" description="Polar residues" evidence="3">
    <location>
        <begin position="251"/>
        <end position="260"/>
    </location>
</feature>
<dbReference type="OrthoDB" id="6247875at2759"/>
<keyword evidence="6" id="KW-1185">Reference proteome</keyword>
<dbReference type="GO" id="GO:0001228">
    <property type="term" value="F:DNA-binding transcription activator activity, RNA polymerase II-specific"/>
    <property type="evidence" value="ECO:0007669"/>
    <property type="project" value="TreeGrafter"/>
</dbReference>
<evidence type="ECO:0000256" key="3">
    <source>
        <dbReference type="SAM" id="MobiDB-lite"/>
    </source>
</evidence>
<evidence type="ECO:0000256" key="1">
    <source>
        <dbReference type="ARBA" id="ARBA00023125"/>
    </source>
</evidence>
<dbReference type="Proteomes" id="UP000502823">
    <property type="component" value="Unassembled WGS sequence"/>
</dbReference>
<name>A0A6L2PYU1_COPFO</name>
<feature type="region of interest" description="Disordered" evidence="3">
    <location>
        <begin position="394"/>
        <end position="433"/>
    </location>
</feature>
<dbReference type="GO" id="GO:0000978">
    <property type="term" value="F:RNA polymerase II cis-regulatory region sequence-specific DNA binding"/>
    <property type="evidence" value="ECO:0007669"/>
    <property type="project" value="TreeGrafter"/>
</dbReference>
<dbReference type="AlphaFoldDB" id="A0A6L2PYU1"/>
<feature type="compositionally biased region" description="Basic and acidic residues" evidence="3">
    <location>
        <begin position="9"/>
        <end position="31"/>
    </location>
</feature>
<dbReference type="EMBL" id="BLKM01009049">
    <property type="protein sequence ID" value="GFG35655.1"/>
    <property type="molecule type" value="Genomic_DNA"/>
</dbReference>
<feature type="region of interest" description="Disordered" evidence="3">
    <location>
        <begin position="237"/>
        <end position="265"/>
    </location>
</feature>
<dbReference type="GO" id="GO:0030154">
    <property type="term" value="P:cell differentiation"/>
    <property type="evidence" value="ECO:0007669"/>
    <property type="project" value="TreeGrafter"/>
</dbReference>
<feature type="compositionally biased region" description="Low complexity" evidence="3">
    <location>
        <begin position="93"/>
        <end position="104"/>
    </location>
</feature>
<sequence length="646" mass="70503">KKWRSLTPQDRRPYVEEAERLRVIHMQEHPNYKYRPRRRKHNKRGGPSPSGVPATSTGSGANGNSGSSGVVGASGNRRTNPSLNQHHLHQTHQLHQQKLQSQTHQLTYQSYQHPHNIGGYSPLLQQHQAYQHLYSKNNSANVIYGSPYTPIMHTPEASPTGSPEPDSLRMGLGSRMSNASSPLLQQPALQQQEQQQQQPQTTESQVQQLPSATQPHSSGHSSSASGVIEDVNAAALPTPEMSPMDQDKDNFQFSGGTNTNNDDKRSVVAGAAGNALVVGTATNPLSTNIPTLGSAHHQQSSNNVNLSTATTTTPSIGYHHALSQHIPYNRQPSSTSVVSNSYAGTANMLHHHHHHHHHHQTQPNALTATMGLSNGIMMMCTNQRLLDSYEHRSTYLGSSGSASSTNVYGGNGSGGSGSTSVQGLPASPSGSHYSCNSPVATVHSLRTAEGYTSGVIMADEQHGRSYHHSVVTSQSPHPHHPPHHVSYVSQSEEDDLILDDATEGGVDTNEFDKYLKYSGGQHQASHESNPNEETVTAIQMDSNHNYHHHHHHTLSPGNQHQIQQHHPYYSHATMDSVVLSSGGHILKTEPSSLHLHQQAVAPYCATEVQQIQQCDYPDQQQQVQQIKTEDDFSVILADVRKTCYSS</sequence>
<dbReference type="InParanoid" id="A0A6L2PYU1"/>
<evidence type="ECO:0000256" key="2">
    <source>
        <dbReference type="PROSITE-ProRule" id="PRU00267"/>
    </source>
</evidence>